<evidence type="ECO:0000313" key="4">
    <source>
        <dbReference type="Proteomes" id="UP000783796"/>
    </source>
</evidence>
<name>A0A948TBL5_9BACT</name>
<dbReference type="Pfam" id="PF02470">
    <property type="entry name" value="MlaD"/>
    <property type="match status" value="1"/>
</dbReference>
<dbReference type="Proteomes" id="UP000783796">
    <property type="component" value="Unassembled WGS sequence"/>
</dbReference>
<gene>
    <name evidence="3" type="ORF">H9777_06515</name>
</gene>
<dbReference type="InterPro" id="IPR052336">
    <property type="entry name" value="MlaD_Phospholipid_Transporter"/>
</dbReference>
<reference evidence="3" key="1">
    <citation type="journal article" date="2021" name="PeerJ">
        <title>Extensive microbial diversity within the chicken gut microbiome revealed by metagenomics and culture.</title>
        <authorList>
            <person name="Gilroy R."/>
            <person name="Ravi A."/>
            <person name="Getino M."/>
            <person name="Pursley I."/>
            <person name="Horton D.L."/>
            <person name="Alikhan N.F."/>
            <person name="Baker D."/>
            <person name="Gharbi K."/>
            <person name="Hall N."/>
            <person name="Watson M."/>
            <person name="Adriaenssens E.M."/>
            <person name="Foster-Nyarko E."/>
            <person name="Jarju S."/>
            <person name="Secka A."/>
            <person name="Antonio M."/>
            <person name="Oren A."/>
            <person name="Chaudhuri R.R."/>
            <person name="La Ragione R."/>
            <person name="Hildebrand F."/>
            <person name="Pallen M.J."/>
        </authorList>
    </citation>
    <scope>NUCLEOTIDE SEQUENCE</scope>
    <source>
        <strain evidence="3">G4-2901</strain>
    </source>
</reference>
<evidence type="ECO:0000313" key="3">
    <source>
        <dbReference type="EMBL" id="MBU3837956.1"/>
    </source>
</evidence>
<protein>
    <submittedName>
        <fullName evidence="3">MCE family protein</fullName>
    </submittedName>
</protein>
<dbReference type="AlphaFoldDB" id="A0A948TBL5"/>
<feature type="transmembrane region" description="Helical" evidence="1">
    <location>
        <begin position="6"/>
        <end position="25"/>
    </location>
</feature>
<dbReference type="InterPro" id="IPR003399">
    <property type="entry name" value="Mce/MlaD"/>
</dbReference>
<comment type="caution">
    <text evidence="3">The sequence shown here is derived from an EMBL/GenBank/DDBJ whole genome shotgun (WGS) entry which is preliminary data.</text>
</comment>
<dbReference type="EMBL" id="JAHLFW010000057">
    <property type="protein sequence ID" value="MBU3837956.1"/>
    <property type="molecule type" value="Genomic_DNA"/>
</dbReference>
<keyword evidence="1" id="KW-0812">Transmembrane</keyword>
<organism evidence="3 4">
    <name type="scientific">Candidatus Phocaeicola faecigallinarum</name>
    <dbReference type="NCBI Taxonomy" id="2838732"/>
    <lineage>
        <taxon>Bacteria</taxon>
        <taxon>Pseudomonadati</taxon>
        <taxon>Bacteroidota</taxon>
        <taxon>Bacteroidia</taxon>
        <taxon>Bacteroidales</taxon>
        <taxon>Bacteroidaceae</taxon>
        <taxon>Phocaeicola</taxon>
    </lineage>
</organism>
<keyword evidence="1" id="KW-1133">Transmembrane helix</keyword>
<sequence length="295" mass="32720">MKKEFTIGIAAIAALLILFIGINYLKGINMFKSESYYYVDYTNVNGLALSSPVYTNGFKVGLVRDIQYNLNKPGHIIVGIEMDENIKIPQGSKAELITEMLGTVKMNLIMNYDEEKTIAPGDTIEGYANNGIMAKAEEELLPQMEKMMPKLDSILSSLNKILADPALGNTIKNAEKLTASLSQTSNHLEKLMSNDIPTLTSNVTMITEDLKVISGNLKGIDYAETFNKIDQTLKNVYALTDKLNNKDNTIGLLLNDPELYNNLNATSANAASLLKDLQEHPKRYVHFSLFGKKDK</sequence>
<evidence type="ECO:0000256" key="1">
    <source>
        <dbReference type="SAM" id="Phobius"/>
    </source>
</evidence>
<reference evidence="3" key="2">
    <citation type="submission" date="2021-04" db="EMBL/GenBank/DDBJ databases">
        <authorList>
            <person name="Gilroy R."/>
        </authorList>
    </citation>
    <scope>NUCLEOTIDE SEQUENCE</scope>
    <source>
        <strain evidence="3">G4-2901</strain>
    </source>
</reference>
<feature type="domain" description="Mce/MlaD" evidence="2">
    <location>
        <begin position="36"/>
        <end position="100"/>
    </location>
</feature>
<dbReference type="PANTHER" id="PTHR33371">
    <property type="entry name" value="INTERMEMBRANE PHOSPHOLIPID TRANSPORT SYSTEM BINDING PROTEIN MLAD-RELATED"/>
    <property type="match status" value="1"/>
</dbReference>
<keyword evidence="1" id="KW-0472">Membrane</keyword>
<evidence type="ECO:0000259" key="2">
    <source>
        <dbReference type="Pfam" id="PF02470"/>
    </source>
</evidence>
<dbReference type="PANTHER" id="PTHR33371:SF4">
    <property type="entry name" value="INTERMEMBRANE PHOSPHOLIPID TRANSPORT SYSTEM BINDING PROTEIN MLAD"/>
    <property type="match status" value="1"/>
</dbReference>
<accession>A0A948TBL5</accession>
<proteinExistence type="predicted"/>